<dbReference type="GO" id="GO:0003723">
    <property type="term" value="F:RNA binding"/>
    <property type="evidence" value="ECO:0007669"/>
    <property type="project" value="UniProtKB-UniRule"/>
</dbReference>
<evidence type="ECO:0000256" key="9">
    <source>
        <dbReference type="PROSITE-ProRule" id="PRU00176"/>
    </source>
</evidence>
<dbReference type="SUPFAM" id="SSF57850">
    <property type="entry name" value="RING/U-box"/>
    <property type="match status" value="3"/>
</dbReference>
<dbReference type="Proteomes" id="UP000027265">
    <property type="component" value="Unassembled WGS sequence"/>
</dbReference>
<comment type="pathway">
    <text evidence="1">Protein modification; protein ubiquitination.</text>
</comment>
<dbReference type="Pfam" id="PF00097">
    <property type="entry name" value="zf-C3HC4"/>
    <property type="match status" value="1"/>
</dbReference>
<dbReference type="PROSITE" id="PS50089">
    <property type="entry name" value="ZF_RING_2"/>
    <property type="match status" value="1"/>
</dbReference>
<evidence type="ECO:0000313" key="13">
    <source>
        <dbReference type="EMBL" id="KDQ61449.1"/>
    </source>
</evidence>
<dbReference type="GO" id="GO:0043130">
    <property type="term" value="F:ubiquitin binding"/>
    <property type="evidence" value="ECO:0007669"/>
    <property type="project" value="TreeGrafter"/>
</dbReference>
<evidence type="ECO:0000256" key="3">
    <source>
        <dbReference type="ARBA" id="ARBA00022723"/>
    </source>
</evidence>
<evidence type="ECO:0000313" key="14">
    <source>
        <dbReference type="Proteomes" id="UP000027265"/>
    </source>
</evidence>
<dbReference type="HOGENOM" id="CLU_004235_1_1_1"/>
<dbReference type="PROSITE" id="PS50102">
    <property type="entry name" value="RRM"/>
    <property type="match status" value="1"/>
</dbReference>
<dbReference type="Pfam" id="PF22191">
    <property type="entry name" value="IBR_1"/>
    <property type="match status" value="1"/>
</dbReference>
<dbReference type="SMART" id="SM00647">
    <property type="entry name" value="IBR"/>
    <property type="match status" value="1"/>
</dbReference>
<dbReference type="EMBL" id="KL197712">
    <property type="protein sequence ID" value="KDQ61449.1"/>
    <property type="molecule type" value="Genomic_DNA"/>
</dbReference>
<dbReference type="GO" id="GO:0043161">
    <property type="term" value="P:proteasome-mediated ubiquitin-dependent protein catabolic process"/>
    <property type="evidence" value="ECO:0007669"/>
    <property type="project" value="TreeGrafter"/>
</dbReference>
<keyword evidence="14" id="KW-1185">Reference proteome</keyword>
<gene>
    <name evidence="13" type="ORF">JAAARDRAFT_122934</name>
</gene>
<dbReference type="InterPro" id="IPR035979">
    <property type="entry name" value="RBD_domain_sf"/>
</dbReference>
<dbReference type="PROSITE" id="PS51873">
    <property type="entry name" value="TRIAD"/>
    <property type="match status" value="1"/>
</dbReference>
<dbReference type="STRING" id="933084.A0A067Q3B9"/>
<evidence type="ECO:0000256" key="8">
    <source>
        <dbReference type="PROSITE-ProRule" id="PRU00175"/>
    </source>
</evidence>
<organism evidence="13 14">
    <name type="scientific">Jaapia argillacea MUCL 33604</name>
    <dbReference type="NCBI Taxonomy" id="933084"/>
    <lineage>
        <taxon>Eukaryota</taxon>
        <taxon>Fungi</taxon>
        <taxon>Dikarya</taxon>
        <taxon>Basidiomycota</taxon>
        <taxon>Agaricomycotina</taxon>
        <taxon>Agaricomycetes</taxon>
        <taxon>Agaricomycetidae</taxon>
        <taxon>Jaapiales</taxon>
        <taxon>Jaapiaceae</taxon>
        <taxon>Jaapia</taxon>
    </lineage>
</organism>
<reference evidence="14" key="1">
    <citation type="journal article" date="2014" name="Proc. Natl. Acad. Sci. U.S.A.">
        <title>Extensive sampling of basidiomycete genomes demonstrates inadequacy of the white-rot/brown-rot paradigm for wood decay fungi.</title>
        <authorList>
            <person name="Riley R."/>
            <person name="Salamov A.A."/>
            <person name="Brown D.W."/>
            <person name="Nagy L.G."/>
            <person name="Floudas D."/>
            <person name="Held B.W."/>
            <person name="Levasseur A."/>
            <person name="Lombard V."/>
            <person name="Morin E."/>
            <person name="Otillar R."/>
            <person name="Lindquist E.A."/>
            <person name="Sun H."/>
            <person name="LaButti K.M."/>
            <person name="Schmutz J."/>
            <person name="Jabbour D."/>
            <person name="Luo H."/>
            <person name="Baker S.E."/>
            <person name="Pisabarro A.G."/>
            <person name="Walton J.D."/>
            <person name="Blanchette R.A."/>
            <person name="Henrissat B."/>
            <person name="Martin F."/>
            <person name="Cullen D."/>
            <person name="Hibbett D.S."/>
            <person name="Grigoriev I.V."/>
        </authorList>
    </citation>
    <scope>NUCLEOTIDE SEQUENCE [LARGE SCALE GENOMIC DNA]</scope>
    <source>
        <strain evidence="14">MUCL 33604</strain>
    </source>
</reference>
<keyword evidence="2" id="KW-0808">Transferase</keyword>
<sequence length="694" mass="77649">MVTFSAGASIQRIVTAFESRRLIVSGFPVETSPADLITLMEQFGPLHKINRDESAVTPTARADFMEPCHASLAVERLDGMEYRRKELAVRLDLSIVESGAATLLSRKVKVSWFAPSIVAWAHYPSIALAKKKATELDGKAFKGCHVRTAFQTPSARQTRSFSVEIKGLPIDTDASNLRRFFATSSVTIGEPSFDRFISTQDVRELLLSCGPLELFDVLPEDRTKRKITGFAQFCTPEAAAEAVKKLHNVPQLRLHRTPLWLELVHSVKYLIPHPQFLTLKSDLDRLRDTHSQCKLRYYERDEAGQTVDPVCIRIHGTDPKTLGRAKVEVERLIRGETLKSEGKEIWDDYLGTDKGKAFLEYLHQTYLCFVKCDHRTRMVHLYGTLTIKTVVTRAILTKLEEVATQRHTVSLDKGALRVLLTGGLKLLQEAIASADGLILDIVASTLTIRGEEEDVRLVRRLLGEMQTNRPRPLPTAETLCPVCFCEATNPISLKCGHIYCTMCLQHLLRSSSGAIPLKCVEEIGTVDGTTKPCASSISLEVLRDLLSPAEEARLYNSRFQSHINGLPKDFHYCPTPDCQVIYRTGKAGTVLRCPRCLVRICSSCHVEFHEGLACGEAQYDAAEDLKAYQQWRLENGVKPCPNCNVDLQKNGGCNHIKCIRCETHMCWVCMATFKDTDTSGGVYAHMRRAHGDIF</sequence>
<dbReference type="InterPro" id="IPR018957">
    <property type="entry name" value="Znf_C3HC4_RING-type"/>
</dbReference>
<dbReference type="InterPro" id="IPR017907">
    <property type="entry name" value="Znf_RING_CS"/>
</dbReference>
<dbReference type="Gene3D" id="3.30.70.330">
    <property type="match status" value="3"/>
</dbReference>
<dbReference type="SMART" id="SM00360">
    <property type="entry name" value="RRM"/>
    <property type="match status" value="2"/>
</dbReference>
<evidence type="ECO:0000256" key="7">
    <source>
        <dbReference type="ARBA" id="ARBA00022833"/>
    </source>
</evidence>
<dbReference type="CDD" id="cd00590">
    <property type="entry name" value="RRM_SF"/>
    <property type="match status" value="2"/>
</dbReference>
<dbReference type="InterPro" id="IPR002867">
    <property type="entry name" value="IBR_dom"/>
</dbReference>
<keyword evidence="4" id="KW-0677">Repeat</keyword>
<dbReference type="GO" id="GO:0008270">
    <property type="term" value="F:zinc ion binding"/>
    <property type="evidence" value="ECO:0007669"/>
    <property type="project" value="UniProtKB-KW"/>
</dbReference>
<evidence type="ECO:0000256" key="6">
    <source>
        <dbReference type="ARBA" id="ARBA00022786"/>
    </source>
</evidence>
<dbReference type="PANTHER" id="PTHR22770:SF13">
    <property type="entry name" value="RING-TYPE DOMAIN-CONTAINING PROTEIN"/>
    <property type="match status" value="1"/>
</dbReference>
<dbReference type="Pfam" id="PF01485">
    <property type="entry name" value="IBR"/>
    <property type="match status" value="1"/>
</dbReference>
<keyword evidence="7" id="KW-0862">Zinc</keyword>
<accession>A0A067Q3B9</accession>
<feature type="domain" description="RING-type" evidence="10">
    <location>
        <begin position="480"/>
        <end position="519"/>
    </location>
</feature>
<keyword evidence="3" id="KW-0479">Metal-binding</keyword>
<keyword evidence="5 8" id="KW-0863">Zinc-finger</keyword>
<dbReference type="GO" id="GO:0004842">
    <property type="term" value="F:ubiquitin-protein transferase activity"/>
    <property type="evidence" value="ECO:0007669"/>
    <property type="project" value="TreeGrafter"/>
</dbReference>
<dbReference type="SUPFAM" id="SSF54928">
    <property type="entry name" value="RNA-binding domain, RBD"/>
    <property type="match status" value="1"/>
</dbReference>
<dbReference type="InParanoid" id="A0A067Q3B9"/>
<dbReference type="InterPro" id="IPR013083">
    <property type="entry name" value="Znf_RING/FYVE/PHD"/>
</dbReference>
<feature type="domain" description="RRM" evidence="11">
    <location>
        <begin position="20"/>
        <end position="94"/>
    </location>
</feature>
<evidence type="ECO:0000259" key="12">
    <source>
        <dbReference type="PROSITE" id="PS51873"/>
    </source>
</evidence>
<dbReference type="GO" id="GO:0000151">
    <property type="term" value="C:ubiquitin ligase complex"/>
    <property type="evidence" value="ECO:0007669"/>
    <property type="project" value="TreeGrafter"/>
</dbReference>
<evidence type="ECO:0000256" key="4">
    <source>
        <dbReference type="ARBA" id="ARBA00022737"/>
    </source>
</evidence>
<dbReference type="InterPro" id="IPR012677">
    <property type="entry name" value="Nucleotide-bd_a/b_plait_sf"/>
</dbReference>
<evidence type="ECO:0000256" key="5">
    <source>
        <dbReference type="ARBA" id="ARBA00022771"/>
    </source>
</evidence>
<dbReference type="PANTHER" id="PTHR22770">
    <property type="entry name" value="UBIQUITIN CONJUGATING ENZYME 7 INTERACTING PROTEIN-RELATED"/>
    <property type="match status" value="1"/>
</dbReference>
<dbReference type="AlphaFoldDB" id="A0A067Q3B9"/>
<dbReference type="CDD" id="cd22585">
    <property type="entry name" value="Rcat_RBR_DEAH12-like"/>
    <property type="match status" value="1"/>
</dbReference>
<proteinExistence type="predicted"/>
<dbReference type="CDD" id="cd20335">
    <property type="entry name" value="BRcat_RBR"/>
    <property type="match status" value="1"/>
</dbReference>
<dbReference type="InterPro" id="IPR044066">
    <property type="entry name" value="TRIAD_supradom"/>
</dbReference>
<dbReference type="Gene3D" id="1.20.120.1750">
    <property type="match status" value="1"/>
</dbReference>
<evidence type="ECO:0000259" key="11">
    <source>
        <dbReference type="PROSITE" id="PS50102"/>
    </source>
</evidence>
<dbReference type="GO" id="GO:0097039">
    <property type="term" value="P:protein linear polyubiquitination"/>
    <property type="evidence" value="ECO:0007669"/>
    <property type="project" value="TreeGrafter"/>
</dbReference>
<keyword evidence="6" id="KW-0833">Ubl conjugation pathway</keyword>
<evidence type="ECO:0000256" key="1">
    <source>
        <dbReference type="ARBA" id="ARBA00004906"/>
    </source>
</evidence>
<dbReference type="InterPro" id="IPR000504">
    <property type="entry name" value="RRM_dom"/>
</dbReference>
<name>A0A067Q3B9_9AGAM</name>
<dbReference type="InterPro" id="IPR051628">
    <property type="entry name" value="LUBAC_E3_Ligases"/>
</dbReference>
<protein>
    <recommendedName>
        <fullName evidence="15">RING-type domain-containing protein</fullName>
    </recommendedName>
</protein>
<dbReference type="Gene3D" id="3.30.40.10">
    <property type="entry name" value="Zinc/RING finger domain, C3HC4 (zinc finger)"/>
    <property type="match status" value="1"/>
</dbReference>
<keyword evidence="9" id="KW-0694">RNA-binding</keyword>
<evidence type="ECO:0000259" key="10">
    <source>
        <dbReference type="PROSITE" id="PS50089"/>
    </source>
</evidence>
<dbReference type="InterPro" id="IPR001841">
    <property type="entry name" value="Znf_RING"/>
</dbReference>
<dbReference type="OrthoDB" id="10009520at2759"/>
<evidence type="ECO:0000256" key="2">
    <source>
        <dbReference type="ARBA" id="ARBA00022679"/>
    </source>
</evidence>
<evidence type="ECO:0008006" key="15">
    <source>
        <dbReference type="Google" id="ProtNLM"/>
    </source>
</evidence>
<dbReference type="PROSITE" id="PS00518">
    <property type="entry name" value="ZF_RING_1"/>
    <property type="match status" value="1"/>
</dbReference>
<feature type="domain" description="RING-type" evidence="12">
    <location>
        <begin position="476"/>
        <end position="689"/>
    </location>
</feature>